<sequence>MKQYIFILAIVFLVPLSAGAHGSMMDFGSAQYDMMQGIEGQALQNDQLHEEMEGLMDKMMSGNLTNEESGRLAQFMNQYPGPMSMMMNRVGMMNGNWSGSQNMMNGWGLTGVTTGTFFVWLSIVTLMVWLIVGVLAIILIWKKMGKK</sequence>
<gene>
    <name evidence="3" type="ORF">A3A32_01725</name>
</gene>
<keyword evidence="1" id="KW-0812">Transmembrane</keyword>
<keyword evidence="1" id="KW-0472">Membrane</keyword>
<keyword evidence="2" id="KW-0732">Signal</keyword>
<dbReference type="AlphaFoldDB" id="A0A1G2RSM0"/>
<feature type="chain" id="PRO_5009584295" evidence="2">
    <location>
        <begin position="21"/>
        <end position="147"/>
    </location>
</feature>
<evidence type="ECO:0000256" key="1">
    <source>
        <dbReference type="SAM" id="Phobius"/>
    </source>
</evidence>
<protein>
    <submittedName>
        <fullName evidence="3">Uncharacterized protein</fullName>
    </submittedName>
</protein>
<reference evidence="3 4" key="1">
    <citation type="journal article" date="2016" name="Nat. Commun.">
        <title>Thousands of microbial genomes shed light on interconnected biogeochemical processes in an aquifer system.</title>
        <authorList>
            <person name="Anantharaman K."/>
            <person name="Brown C.T."/>
            <person name="Hug L.A."/>
            <person name="Sharon I."/>
            <person name="Castelle C.J."/>
            <person name="Probst A.J."/>
            <person name="Thomas B.C."/>
            <person name="Singh A."/>
            <person name="Wilkins M.J."/>
            <person name="Karaoz U."/>
            <person name="Brodie E.L."/>
            <person name="Williams K.H."/>
            <person name="Hubbard S.S."/>
            <person name="Banfield J.F."/>
        </authorList>
    </citation>
    <scope>NUCLEOTIDE SEQUENCE [LARGE SCALE GENOMIC DNA]</scope>
</reference>
<accession>A0A1G2RSM0</accession>
<proteinExistence type="predicted"/>
<keyword evidence="1" id="KW-1133">Transmembrane helix</keyword>
<name>A0A1G2RSM0_9BACT</name>
<evidence type="ECO:0000313" key="4">
    <source>
        <dbReference type="Proteomes" id="UP000177081"/>
    </source>
</evidence>
<feature type="transmembrane region" description="Helical" evidence="1">
    <location>
        <begin position="117"/>
        <end position="141"/>
    </location>
</feature>
<organism evidence="3 4">
    <name type="scientific">Candidatus Wildermuthbacteria bacterium RIFCSPLOWO2_01_FULL_48_35</name>
    <dbReference type="NCBI Taxonomy" id="1802463"/>
    <lineage>
        <taxon>Bacteria</taxon>
        <taxon>Candidatus Wildermuthiibacteriota</taxon>
    </lineage>
</organism>
<evidence type="ECO:0000313" key="3">
    <source>
        <dbReference type="EMBL" id="OHA75843.1"/>
    </source>
</evidence>
<dbReference type="Proteomes" id="UP000177081">
    <property type="component" value="Unassembled WGS sequence"/>
</dbReference>
<feature type="signal peptide" evidence="2">
    <location>
        <begin position="1"/>
        <end position="20"/>
    </location>
</feature>
<dbReference type="EMBL" id="MHUI01000004">
    <property type="protein sequence ID" value="OHA75843.1"/>
    <property type="molecule type" value="Genomic_DNA"/>
</dbReference>
<comment type="caution">
    <text evidence="3">The sequence shown here is derived from an EMBL/GenBank/DDBJ whole genome shotgun (WGS) entry which is preliminary data.</text>
</comment>
<evidence type="ECO:0000256" key="2">
    <source>
        <dbReference type="SAM" id="SignalP"/>
    </source>
</evidence>